<keyword evidence="1" id="KW-1133">Transmembrane helix</keyword>
<keyword evidence="1" id="KW-0812">Transmembrane</keyword>
<feature type="transmembrane region" description="Helical" evidence="1">
    <location>
        <begin position="88"/>
        <end position="115"/>
    </location>
</feature>
<evidence type="ECO:0000256" key="1">
    <source>
        <dbReference type="SAM" id="Phobius"/>
    </source>
</evidence>
<keyword evidence="3" id="KW-1185">Reference proteome</keyword>
<proteinExistence type="predicted"/>
<sequence length="135" mass="15211">MHSPKIFSGKSPTGVCKRVRREWESACCPLCALQCSDREELELDIRHYNKVIYIDSETEVILEETWRIDSAKWTVFAVDLYFSPLCDWFGLFSVCAAGLAVAALLPGSVIPLCAAQRCELTLFYKRASSQPANTR</sequence>
<protein>
    <submittedName>
        <fullName evidence="2">Uncharacterized protein</fullName>
    </submittedName>
</protein>
<dbReference type="EMBL" id="JAAGNN010000010">
    <property type="protein sequence ID" value="KAF4084243.1"/>
    <property type="molecule type" value="Genomic_DNA"/>
</dbReference>
<reference evidence="2 3" key="1">
    <citation type="submission" date="2020-02" db="EMBL/GenBank/DDBJ databases">
        <title>A chromosome-scale genome assembly of the black bullhead catfish (Ameiurus melas).</title>
        <authorList>
            <person name="Wen M."/>
            <person name="Zham M."/>
            <person name="Cabau C."/>
            <person name="Klopp C."/>
            <person name="Donnadieu C."/>
            <person name="Roques C."/>
            <person name="Bouchez O."/>
            <person name="Lampietro C."/>
            <person name="Jouanno E."/>
            <person name="Herpin A."/>
            <person name="Louis A."/>
            <person name="Berthelot C."/>
            <person name="Parey E."/>
            <person name="Roest-Crollius H."/>
            <person name="Braasch I."/>
            <person name="Postlethwait J."/>
            <person name="Robinson-Rechavi M."/>
            <person name="Echchiki A."/>
            <person name="Begum T."/>
            <person name="Montfort J."/>
            <person name="Schartl M."/>
            <person name="Bobe J."/>
            <person name="Guiguen Y."/>
        </authorList>
    </citation>
    <scope>NUCLEOTIDE SEQUENCE [LARGE SCALE GENOMIC DNA]</scope>
    <source>
        <strain evidence="2">M_S1</strain>
        <tissue evidence="2">Blood</tissue>
    </source>
</reference>
<dbReference type="AlphaFoldDB" id="A0A7J6AN06"/>
<keyword evidence="1" id="KW-0472">Membrane</keyword>
<dbReference type="Proteomes" id="UP000593565">
    <property type="component" value="Unassembled WGS sequence"/>
</dbReference>
<evidence type="ECO:0000313" key="3">
    <source>
        <dbReference type="Proteomes" id="UP000593565"/>
    </source>
</evidence>
<name>A0A7J6AN06_AMEME</name>
<comment type="caution">
    <text evidence="2">The sequence shown here is derived from an EMBL/GenBank/DDBJ whole genome shotgun (WGS) entry which is preliminary data.</text>
</comment>
<gene>
    <name evidence="2" type="ORF">AMELA_G00126380</name>
</gene>
<accession>A0A7J6AN06</accession>
<organism evidence="2 3">
    <name type="scientific">Ameiurus melas</name>
    <name type="common">Black bullhead</name>
    <name type="synonym">Silurus melas</name>
    <dbReference type="NCBI Taxonomy" id="219545"/>
    <lineage>
        <taxon>Eukaryota</taxon>
        <taxon>Metazoa</taxon>
        <taxon>Chordata</taxon>
        <taxon>Craniata</taxon>
        <taxon>Vertebrata</taxon>
        <taxon>Euteleostomi</taxon>
        <taxon>Actinopterygii</taxon>
        <taxon>Neopterygii</taxon>
        <taxon>Teleostei</taxon>
        <taxon>Ostariophysi</taxon>
        <taxon>Siluriformes</taxon>
        <taxon>Ictaluridae</taxon>
        <taxon>Ameiurus</taxon>
    </lineage>
</organism>
<evidence type="ECO:0000313" key="2">
    <source>
        <dbReference type="EMBL" id="KAF4084243.1"/>
    </source>
</evidence>